<accession>A0A4V2MW25</accession>
<evidence type="ECO:0000313" key="2">
    <source>
        <dbReference type="EMBL" id="TCD64397.1"/>
    </source>
</evidence>
<protein>
    <submittedName>
        <fullName evidence="2">Uncharacterized protein</fullName>
    </submittedName>
</protein>
<feature type="region of interest" description="Disordered" evidence="1">
    <location>
        <begin position="103"/>
        <end position="126"/>
    </location>
</feature>
<dbReference type="EMBL" id="RWJN01000238">
    <property type="protein sequence ID" value="TCD64397.1"/>
    <property type="molecule type" value="Genomic_DNA"/>
</dbReference>
<reference evidence="2 3" key="1">
    <citation type="submission" date="2018-11" db="EMBL/GenBank/DDBJ databases">
        <title>Genome assembly of Steccherinum ochraceum LE-BIN_3174, the white-rot fungus of the Steccherinaceae family (The Residual Polyporoid clade, Polyporales, Basidiomycota).</title>
        <authorList>
            <person name="Fedorova T.V."/>
            <person name="Glazunova O.A."/>
            <person name="Landesman E.O."/>
            <person name="Moiseenko K.V."/>
            <person name="Psurtseva N.V."/>
            <person name="Savinova O.S."/>
            <person name="Shakhova N.V."/>
            <person name="Tyazhelova T.V."/>
            <person name="Vasina D.V."/>
        </authorList>
    </citation>
    <scope>NUCLEOTIDE SEQUENCE [LARGE SCALE GENOMIC DNA]</scope>
    <source>
        <strain evidence="2 3">LE-BIN_3174</strain>
    </source>
</reference>
<keyword evidence="3" id="KW-1185">Reference proteome</keyword>
<organism evidence="2 3">
    <name type="scientific">Steccherinum ochraceum</name>
    <dbReference type="NCBI Taxonomy" id="92696"/>
    <lineage>
        <taxon>Eukaryota</taxon>
        <taxon>Fungi</taxon>
        <taxon>Dikarya</taxon>
        <taxon>Basidiomycota</taxon>
        <taxon>Agaricomycotina</taxon>
        <taxon>Agaricomycetes</taxon>
        <taxon>Polyporales</taxon>
        <taxon>Steccherinaceae</taxon>
        <taxon>Steccherinum</taxon>
    </lineage>
</organism>
<sequence>MADNFSPRKIWNDEDEDPTFLHGVFVGIVSLTTSNDAQAHSLCIHPSHPVHHPLYPYCYLYHLRPSIIINMYTSAILASALALSSQVLSLPLSYPNHEILAVTRDDPNTTPTSVPRTPTTTATVTPPSTNEQILIKEIMHYLPTVLHDLELLAQHPPPSTTVSTSSSTALFTCATSELAAADDSGSTSGASLWGTPPLRHLRDQLVVRFTARRAG</sequence>
<comment type="caution">
    <text evidence="2">The sequence shown here is derived from an EMBL/GenBank/DDBJ whole genome shotgun (WGS) entry which is preliminary data.</text>
</comment>
<dbReference type="AlphaFoldDB" id="A0A4V2MW25"/>
<proteinExistence type="predicted"/>
<evidence type="ECO:0000313" key="3">
    <source>
        <dbReference type="Proteomes" id="UP000292702"/>
    </source>
</evidence>
<gene>
    <name evidence="2" type="ORF">EIP91_004113</name>
</gene>
<evidence type="ECO:0000256" key="1">
    <source>
        <dbReference type="SAM" id="MobiDB-lite"/>
    </source>
</evidence>
<feature type="compositionally biased region" description="Low complexity" evidence="1">
    <location>
        <begin position="108"/>
        <end position="126"/>
    </location>
</feature>
<name>A0A4V2MW25_9APHY</name>
<dbReference type="Proteomes" id="UP000292702">
    <property type="component" value="Unassembled WGS sequence"/>
</dbReference>